<dbReference type="InterPro" id="IPR004291">
    <property type="entry name" value="Transposase_IS66_central"/>
</dbReference>
<evidence type="ECO:0000259" key="1">
    <source>
        <dbReference type="Pfam" id="PF03050"/>
    </source>
</evidence>
<feature type="domain" description="Transposase IS66 C-terminal" evidence="2">
    <location>
        <begin position="241"/>
        <end position="276"/>
    </location>
</feature>
<gene>
    <name evidence="3" type="ORF">SDC9_112441</name>
</gene>
<dbReference type="InterPro" id="IPR039552">
    <property type="entry name" value="IS66_C"/>
</dbReference>
<protein>
    <submittedName>
        <fullName evidence="3">IS66 family transposase ISAnsp12</fullName>
    </submittedName>
</protein>
<evidence type="ECO:0000313" key="3">
    <source>
        <dbReference type="EMBL" id="MPM65544.1"/>
    </source>
</evidence>
<comment type="caution">
    <text evidence="3">The sequence shown here is derived from an EMBL/GenBank/DDBJ whole genome shotgun (WGS) entry which is preliminary data.</text>
</comment>
<dbReference type="Pfam" id="PF03050">
    <property type="entry name" value="DDE_Tnp_IS66"/>
    <property type="match status" value="1"/>
</dbReference>
<dbReference type="NCBIfam" id="NF033517">
    <property type="entry name" value="transpos_IS66"/>
    <property type="match status" value="1"/>
</dbReference>
<evidence type="ECO:0000259" key="2">
    <source>
        <dbReference type="Pfam" id="PF13817"/>
    </source>
</evidence>
<accession>A0A645BUT8</accession>
<dbReference type="InterPro" id="IPR052344">
    <property type="entry name" value="Transposase-related"/>
</dbReference>
<sequence length="284" mass="32518">MKDLYGRMVELIMRREVLHVDETFIKMQVKGLGKCKQAYLWCRLTGVGPPLIAFHFAPSRAQDVAELLLGDYSGTIIRDSYVGYESLDCEVACCWAHVRRRMLEAYENGYSKAEELLTLIRALYKIEHEAKTRAEKKGTETALFQERKISRRESRKIVASFFERCRALRESERPSSPVAKAVNYALNIEIELKKFLEDSRLNIDNNPAERLNRGVALIRKNCLFAGSEKGGQNLAVLYSFSASCKANSIPFRQWLEDVLPRLTTTPASQIDSLLPHLWKNPKEQ</sequence>
<dbReference type="PANTHER" id="PTHR33678:SF1">
    <property type="entry name" value="BLL1576 PROTEIN"/>
    <property type="match status" value="1"/>
</dbReference>
<dbReference type="PANTHER" id="PTHR33678">
    <property type="entry name" value="BLL1576 PROTEIN"/>
    <property type="match status" value="1"/>
</dbReference>
<dbReference type="EMBL" id="VSSQ01020574">
    <property type="protein sequence ID" value="MPM65544.1"/>
    <property type="molecule type" value="Genomic_DNA"/>
</dbReference>
<reference evidence="3" key="1">
    <citation type="submission" date="2019-08" db="EMBL/GenBank/DDBJ databases">
        <authorList>
            <person name="Kucharzyk K."/>
            <person name="Murdoch R.W."/>
            <person name="Higgins S."/>
            <person name="Loffler F."/>
        </authorList>
    </citation>
    <scope>NUCLEOTIDE SEQUENCE</scope>
</reference>
<organism evidence="3">
    <name type="scientific">bioreactor metagenome</name>
    <dbReference type="NCBI Taxonomy" id="1076179"/>
    <lineage>
        <taxon>unclassified sequences</taxon>
        <taxon>metagenomes</taxon>
        <taxon>ecological metagenomes</taxon>
    </lineage>
</organism>
<dbReference type="Pfam" id="PF13817">
    <property type="entry name" value="DDE_Tnp_IS66_C"/>
    <property type="match status" value="1"/>
</dbReference>
<name>A0A645BUT8_9ZZZZ</name>
<dbReference type="AlphaFoldDB" id="A0A645BUT8"/>
<feature type="domain" description="Transposase IS66 central" evidence="1">
    <location>
        <begin position="2"/>
        <end position="232"/>
    </location>
</feature>
<proteinExistence type="predicted"/>